<name>A0A2P6MGB3_ALKUR</name>
<accession>A0A2P6MGB3</accession>
<dbReference type="Gene3D" id="3.30.70.330">
    <property type="match status" value="1"/>
</dbReference>
<reference evidence="3 4" key="1">
    <citation type="submission" date="2018-03" db="EMBL/GenBank/DDBJ databases">
        <title>Bacillus urumqiensis sp. nov., a moderately haloalkaliphilic bacterium isolated from a salt lake.</title>
        <authorList>
            <person name="Zhao B."/>
            <person name="Liao Z."/>
        </authorList>
    </citation>
    <scope>NUCLEOTIDE SEQUENCE [LARGE SCALE GENOMIC DNA]</scope>
    <source>
        <strain evidence="3 4">BZ-SZ-XJ18</strain>
    </source>
</reference>
<dbReference type="InterPro" id="IPR002942">
    <property type="entry name" value="S4_RNA-bd"/>
</dbReference>
<dbReference type="InterPro" id="IPR036986">
    <property type="entry name" value="S4_RNA-bd_sf"/>
</dbReference>
<dbReference type="Pfam" id="PF01479">
    <property type="entry name" value="S4"/>
    <property type="match status" value="1"/>
</dbReference>
<dbReference type="EMBL" id="PVNS01000009">
    <property type="protein sequence ID" value="PRO65307.1"/>
    <property type="molecule type" value="Genomic_DNA"/>
</dbReference>
<feature type="domain" description="RNA-binding S4" evidence="2">
    <location>
        <begin position="181"/>
        <end position="245"/>
    </location>
</feature>
<evidence type="ECO:0000313" key="4">
    <source>
        <dbReference type="Proteomes" id="UP000243650"/>
    </source>
</evidence>
<dbReference type="SUPFAM" id="SSF55174">
    <property type="entry name" value="Alpha-L RNA-binding motif"/>
    <property type="match status" value="1"/>
</dbReference>
<dbReference type="InterPro" id="IPR012677">
    <property type="entry name" value="Nucleotide-bd_a/b_plait_sf"/>
</dbReference>
<dbReference type="OrthoDB" id="9812787at2"/>
<dbReference type="PROSITE" id="PS50889">
    <property type="entry name" value="S4"/>
    <property type="match status" value="1"/>
</dbReference>
<dbReference type="Pfam" id="PF17774">
    <property type="entry name" value="YlmH_RBD"/>
    <property type="match status" value="1"/>
</dbReference>
<dbReference type="RefSeq" id="WP_105959507.1">
    <property type="nucleotide sequence ID" value="NZ_PVNS01000009.1"/>
</dbReference>
<dbReference type="CDD" id="cd00165">
    <property type="entry name" value="S4"/>
    <property type="match status" value="1"/>
</dbReference>
<dbReference type="Gene3D" id="3.10.290.10">
    <property type="entry name" value="RNA-binding S4 domain"/>
    <property type="match status" value="1"/>
</dbReference>
<proteinExistence type="predicted"/>
<keyword evidence="4" id="KW-1185">Reference proteome</keyword>
<dbReference type="GO" id="GO:0003723">
    <property type="term" value="F:RNA binding"/>
    <property type="evidence" value="ECO:0007669"/>
    <property type="project" value="UniProtKB-KW"/>
</dbReference>
<gene>
    <name evidence="3" type="ORF">C6I21_10935</name>
</gene>
<evidence type="ECO:0000256" key="1">
    <source>
        <dbReference type="PROSITE-ProRule" id="PRU00182"/>
    </source>
</evidence>
<sequence length="258" mass="29460">MSLYQHFRREEHAFVDQVLDWIETVRTEYRPKRTDFLDPRQQKIVRTILGTGDVLASFSGGAPDAERRRCLLYPDYFLPEVEDFDLAAFHVDYPLKFETVTHSQLLGSMMGIGLVREKFGDILISEEQVIQLLTCGDTADYVQQQLVQAGKVPLSLKRIPLDELLHKQEPETERTVTVSSLRLDVVLSEAFHLSRSKVKPLVQNEKAKVNWRPVTDPSMQLEEGDMLSLRGSGRVRLDRIEGETKRGKIRINIALIGG</sequence>
<keyword evidence="1" id="KW-0694">RNA-binding</keyword>
<comment type="caution">
    <text evidence="3">The sequence shown here is derived from an EMBL/GenBank/DDBJ whole genome shotgun (WGS) entry which is preliminary data.</text>
</comment>
<evidence type="ECO:0000259" key="2">
    <source>
        <dbReference type="SMART" id="SM00363"/>
    </source>
</evidence>
<dbReference type="PANTHER" id="PTHR13633">
    <property type="entry name" value="MITOCHONDRIAL TRANSCRIPTION RESCUE FACTOR 1"/>
    <property type="match status" value="1"/>
</dbReference>
<dbReference type="Pfam" id="PF21278">
    <property type="entry name" value="YlmH_1st"/>
    <property type="match status" value="1"/>
</dbReference>
<dbReference type="InterPro" id="IPR048443">
    <property type="entry name" value="RqcP2_N"/>
</dbReference>
<dbReference type="AlphaFoldDB" id="A0A2P6MGB3"/>
<dbReference type="PANTHER" id="PTHR13633:SF3">
    <property type="entry name" value="MITOCHONDRIAL TRANSCRIPTION RESCUE FACTOR 1"/>
    <property type="match status" value="1"/>
</dbReference>
<organism evidence="3 4">
    <name type="scientific">Alkalicoccus urumqiensis</name>
    <name type="common">Bacillus urumqiensis</name>
    <dbReference type="NCBI Taxonomy" id="1548213"/>
    <lineage>
        <taxon>Bacteria</taxon>
        <taxon>Bacillati</taxon>
        <taxon>Bacillota</taxon>
        <taxon>Bacilli</taxon>
        <taxon>Bacillales</taxon>
        <taxon>Bacillaceae</taxon>
        <taxon>Alkalicoccus</taxon>
    </lineage>
</organism>
<evidence type="ECO:0000313" key="3">
    <source>
        <dbReference type="EMBL" id="PRO65307.1"/>
    </source>
</evidence>
<dbReference type="Proteomes" id="UP000243650">
    <property type="component" value="Unassembled WGS sequence"/>
</dbReference>
<protein>
    <submittedName>
        <fullName evidence="3">RNA-binding protein</fullName>
    </submittedName>
</protein>
<dbReference type="InterPro" id="IPR040591">
    <property type="entry name" value="RqcP2_RBD"/>
</dbReference>
<dbReference type="SMART" id="SM00363">
    <property type="entry name" value="S4"/>
    <property type="match status" value="1"/>
</dbReference>
<dbReference type="Gene3D" id="3.30.1370.160">
    <property type="match status" value="1"/>
</dbReference>